<dbReference type="AlphaFoldDB" id="C4FP61"/>
<sequence length="454" mass="47855">MGVISRFDVGDIMTDQKQMNTVDSMLPIPQLFAFGLQHVLAMYAGAVAVPIIVAQAMHLPVEDLIRLITADLFTCGVATLIQTLGFGNIGGRIPMIQGVTFASVGPMAMIGAQHGMTAIYGAIIIAGLFTFLIAPFFSRLIRLFPPVVTGTIITIIGINLMPVAINWMGGGVGNPQFGSFTNIGLGFLTFLIVVFVYKFAKGFFSNLSVLIGLIAGTAIAFAMGVTNFDEVGRSSWIAVIEPFYFGLPTFDWASVLSMIIVMLVVMVETTGDSIAIGEIVDKPIGRKELASIIRADGVSTVIGGILNSFPYTAFAQNVGLIAVTGVKSRFVVAASGVILILLGLFPKLAAIVASIPNAVLGGAGIAMFGMIVASGIRSLGKVSFEGNHNLMLVAISVGVAMIPIAAPNFYANFPAWAQIILKSGITFGSIMAILLNLLLNGVNRGDEIKEMGRR</sequence>
<evidence type="ECO:0000256" key="7">
    <source>
        <dbReference type="ARBA" id="ARBA00023136"/>
    </source>
</evidence>
<comment type="similarity">
    <text evidence="2">Belongs to the nucleobase:cation symporter-2 (NCS2) (TC 2.A.40) family.</text>
</comment>
<reference evidence="9" key="1">
    <citation type="submission" date="2009-04" db="EMBL/GenBank/DDBJ databases">
        <authorList>
            <person name="Weinstock G."/>
            <person name="Sodergren E."/>
            <person name="Clifton S."/>
            <person name="Fulton L."/>
            <person name="Fulton B."/>
            <person name="Courtney L."/>
            <person name="Fronick C."/>
            <person name="Harrison M."/>
            <person name="Strong C."/>
            <person name="Farmer C."/>
            <person name="Delahaunty K."/>
            <person name="Markovic C."/>
            <person name="Hall O."/>
            <person name="Minx P."/>
            <person name="Tomlinson C."/>
            <person name="Mitreva M."/>
            <person name="Nelson J."/>
            <person name="Hou S."/>
            <person name="Wollam A."/>
            <person name="Pepin K.H."/>
            <person name="Johnson M."/>
            <person name="Bhonagiri V."/>
            <person name="Nash W.E."/>
            <person name="Warren W."/>
            <person name="Chinwalla A."/>
            <person name="Mardis E.R."/>
            <person name="Wilson R.K."/>
        </authorList>
    </citation>
    <scope>NUCLEOTIDE SEQUENCE [LARGE SCALE GENOMIC DNA]</scope>
    <source>
        <strain evidence="9">ATCC 17748</strain>
    </source>
</reference>
<feature type="transmembrane region" description="Helical" evidence="8">
    <location>
        <begin position="144"/>
        <end position="165"/>
    </location>
</feature>
<keyword evidence="6 8" id="KW-1133">Transmembrane helix</keyword>
<feature type="transmembrane region" description="Helical" evidence="8">
    <location>
        <begin position="31"/>
        <end position="52"/>
    </location>
</feature>
<comment type="subcellular location">
    <subcellularLocation>
        <location evidence="1">Cell membrane</location>
        <topology evidence="1">Multi-pass membrane protein</topology>
    </subcellularLocation>
</comment>
<comment type="caution">
    <text evidence="9">The sequence shown here is derived from an EMBL/GenBank/DDBJ whole genome shotgun (WGS) entry which is preliminary data.</text>
</comment>
<dbReference type="Proteomes" id="UP000003529">
    <property type="component" value="Unassembled WGS sequence"/>
</dbReference>
<evidence type="ECO:0000256" key="4">
    <source>
        <dbReference type="ARBA" id="ARBA00022475"/>
    </source>
</evidence>
<evidence type="ECO:0000256" key="1">
    <source>
        <dbReference type="ARBA" id="ARBA00004651"/>
    </source>
</evidence>
<dbReference type="NCBIfam" id="NF037981">
    <property type="entry name" value="NCS2_1"/>
    <property type="match status" value="1"/>
</dbReference>
<feature type="transmembrane region" description="Helical" evidence="8">
    <location>
        <begin position="416"/>
        <end position="439"/>
    </location>
</feature>
<feature type="transmembrane region" description="Helical" evidence="8">
    <location>
        <begin position="118"/>
        <end position="137"/>
    </location>
</feature>
<keyword evidence="5 8" id="KW-0812">Transmembrane</keyword>
<keyword evidence="4" id="KW-1003">Cell membrane</keyword>
<dbReference type="EMBL" id="ACIK02000007">
    <property type="protein sequence ID" value="EEP65881.1"/>
    <property type="molecule type" value="Genomic_DNA"/>
</dbReference>
<dbReference type="Pfam" id="PF00860">
    <property type="entry name" value="Xan_ur_permease"/>
    <property type="match status" value="1"/>
</dbReference>
<dbReference type="PROSITE" id="PS01116">
    <property type="entry name" value="XANTH_URACIL_PERMASE"/>
    <property type="match status" value="1"/>
</dbReference>
<protein>
    <submittedName>
        <fullName evidence="9">Xanthine permease</fullName>
    </submittedName>
</protein>
<organism evidence="9 10">
    <name type="scientific">Veillonella dispar ATCC 17748</name>
    <dbReference type="NCBI Taxonomy" id="546273"/>
    <lineage>
        <taxon>Bacteria</taxon>
        <taxon>Bacillati</taxon>
        <taxon>Bacillota</taxon>
        <taxon>Negativicutes</taxon>
        <taxon>Veillonellales</taxon>
        <taxon>Veillonellaceae</taxon>
        <taxon>Veillonella</taxon>
    </lineage>
</organism>
<evidence type="ECO:0000256" key="8">
    <source>
        <dbReference type="SAM" id="Phobius"/>
    </source>
</evidence>
<dbReference type="NCBIfam" id="TIGR00801">
    <property type="entry name" value="ncs2"/>
    <property type="match status" value="1"/>
</dbReference>
<dbReference type="eggNOG" id="COG2233">
    <property type="taxonomic scope" value="Bacteria"/>
</dbReference>
<keyword evidence="7 8" id="KW-0472">Membrane</keyword>
<evidence type="ECO:0000256" key="3">
    <source>
        <dbReference type="ARBA" id="ARBA00022448"/>
    </source>
</evidence>
<proteinExistence type="inferred from homology"/>
<evidence type="ECO:0000313" key="9">
    <source>
        <dbReference type="EMBL" id="EEP65881.1"/>
    </source>
</evidence>
<dbReference type="NCBIfam" id="TIGR03173">
    <property type="entry name" value="pbuX"/>
    <property type="match status" value="1"/>
</dbReference>
<name>C4FP61_9FIRM</name>
<feature type="transmembrane region" description="Helical" evidence="8">
    <location>
        <begin position="177"/>
        <end position="197"/>
    </location>
</feature>
<feature type="transmembrane region" description="Helical" evidence="8">
    <location>
        <begin position="330"/>
        <end position="352"/>
    </location>
</feature>
<dbReference type="HOGENOM" id="CLU_017959_8_2_9"/>
<evidence type="ECO:0000256" key="6">
    <source>
        <dbReference type="ARBA" id="ARBA00022989"/>
    </source>
</evidence>
<keyword evidence="3" id="KW-0813">Transport</keyword>
<gene>
    <name evidence="9" type="primary">pbuX</name>
    <name evidence="9" type="ORF">VEIDISOL_00684</name>
</gene>
<dbReference type="GO" id="GO:0005886">
    <property type="term" value="C:plasma membrane"/>
    <property type="evidence" value="ECO:0007669"/>
    <property type="project" value="UniProtKB-SubCell"/>
</dbReference>
<feature type="transmembrane region" description="Helical" evidence="8">
    <location>
        <begin position="358"/>
        <end position="378"/>
    </location>
</feature>
<dbReference type="PANTHER" id="PTHR42810:SF4">
    <property type="entry name" value="URIC ACID TRANSPORTER UACT"/>
    <property type="match status" value="1"/>
</dbReference>
<dbReference type="InterPro" id="IPR017588">
    <property type="entry name" value="UacT-like"/>
</dbReference>
<dbReference type="InterPro" id="IPR006042">
    <property type="entry name" value="Xan_ur_permease"/>
</dbReference>
<evidence type="ECO:0000256" key="2">
    <source>
        <dbReference type="ARBA" id="ARBA00008821"/>
    </source>
</evidence>
<feature type="transmembrane region" description="Helical" evidence="8">
    <location>
        <begin position="243"/>
        <end position="267"/>
    </location>
</feature>
<evidence type="ECO:0000313" key="10">
    <source>
        <dbReference type="Proteomes" id="UP000003529"/>
    </source>
</evidence>
<dbReference type="InterPro" id="IPR006043">
    <property type="entry name" value="NCS2"/>
</dbReference>
<dbReference type="GO" id="GO:0042907">
    <property type="term" value="F:xanthine transmembrane transporter activity"/>
    <property type="evidence" value="ECO:0007669"/>
    <property type="project" value="TreeGrafter"/>
</dbReference>
<evidence type="ECO:0000256" key="5">
    <source>
        <dbReference type="ARBA" id="ARBA00022692"/>
    </source>
</evidence>
<feature type="transmembrane region" description="Helical" evidence="8">
    <location>
        <begin position="204"/>
        <end position="223"/>
    </location>
</feature>
<feature type="transmembrane region" description="Helical" evidence="8">
    <location>
        <begin position="390"/>
        <end position="410"/>
    </location>
</feature>
<keyword evidence="10" id="KW-1185">Reference proteome</keyword>
<accession>C4FP61</accession>
<dbReference type="PANTHER" id="PTHR42810">
    <property type="entry name" value="PURINE PERMEASE C1399.01C-RELATED"/>
    <property type="match status" value="1"/>
</dbReference>